<sequence length="305" mass="33342">MKRSFLWLLKNELLSKIGVVILAGILAAVSLNMFLIPANVFSAGMNGISQLVSGAFEMYLGIKIDTGLLIFLLNVPIFIISWLKLGKSATVFSFLTVLSISVTTMIIPQQVVTDNALMNAIVGGVLVGFGAGLCLKLGFTTGGLDVISLVIAKTTGRSVGSLLFSMNLLIIIVAGMMYDWEAALYTIISIYCLTQVVDMIHTGSQKVTAFIVSNKSEIVIKEIKENVARGMTLMPSRGGYTNLESTMIMMVVSRYELFDLEKAVYSVDPNAFINITPTQSVMGMYWNEDQQKAFKQNQEKALRES</sequence>
<dbReference type="InterPro" id="IPR019264">
    <property type="entry name" value="DUF2179"/>
</dbReference>
<dbReference type="Pfam" id="PF02588">
    <property type="entry name" value="YitT_membrane"/>
    <property type="match status" value="1"/>
</dbReference>
<keyword evidence="5 6" id="KW-0472">Membrane</keyword>
<evidence type="ECO:0000256" key="2">
    <source>
        <dbReference type="ARBA" id="ARBA00022475"/>
    </source>
</evidence>
<evidence type="ECO:0000256" key="4">
    <source>
        <dbReference type="ARBA" id="ARBA00022989"/>
    </source>
</evidence>
<name>A0A429ZP22_9ENTE</name>
<dbReference type="Gene3D" id="3.30.70.120">
    <property type="match status" value="1"/>
</dbReference>
<evidence type="ECO:0000256" key="1">
    <source>
        <dbReference type="ARBA" id="ARBA00004651"/>
    </source>
</evidence>
<dbReference type="PANTHER" id="PTHR33545">
    <property type="entry name" value="UPF0750 MEMBRANE PROTEIN YITT-RELATED"/>
    <property type="match status" value="1"/>
</dbReference>
<feature type="transmembrane region" description="Helical" evidence="6">
    <location>
        <begin position="60"/>
        <end position="83"/>
    </location>
</feature>
<dbReference type="OrthoDB" id="2417289at2"/>
<dbReference type="Pfam" id="PF10035">
    <property type="entry name" value="DUF2179"/>
    <property type="match status" value="1"/>
</dbReference>
<feature type="transmembrane region" description="Helical" evidence="6">
    <location>
        <begin position="159"/>
        <end position="176"/>
    </location>
</feature>
<dbReference type="RefSeq" id="WP_126779779.1">
    <property type="nucleotide sequence ID" value="NZ_NGJU01000010.1"/>
</dbReference>
<comment type="subcellular location">
    <subcellularLocation>
        <location evidence="1">Cell membrane</location>
        <topology evidence="1">Multi-pass membrane protein</topology>
    </subcellularLocation>
</comment>
<reference evidence="8 9" key="1">
    <citation type="submission" date="2017-05" db="EMBL/GenBank/DDBJ databases">
        <title>Vagococcus spp. assemblies.</title>
        <authorList>
            <person name="Gulvik C.A."/>
        </authorList>
    </citation>
    <scope>NUCLEOTIDE SEQUENCE [LARGE SCALE GENOMIC DNA]</scope>
    <source>
        <strain evidence="8 9">NCFB 2777</strain>
    </source>
</reference>
<dbReference type="CDD" id="cd16380">
    <property type="entry name" value="YitT_C"/>
    <property type="match status" value="1"/>
</dbReference>
<keyword evidence="3 6" id="KW-0812">Transmembrane</keyword>
<organism evidence="8 9">
    <name type="scientific">Vagococcus salmoninarum</name>
    <dbReference type="NCBI Taxonomy" id="2739"/>
    <lineage>
        <taxon>Bacteria</taxon>
        <taxon>Bacillati</taxon>
        <taxon>Bacillota</taxon>
        <taxon>Bacilli</taxon>
        <taxon>Lactobacillales</taxon>
        <taxon>Enterococcaceae</taxon>
        <taxon>Vagococcus</taxon>
    </lineage>
</organism>
<evidence type="ECO:0000256" key="3">
    <source>
        <dbReference type="ARBA" id="ARBA00022692"/>
    </source>
</evidence>
<evidence type="ECO:0000259" key="7">
    <source>
        <dbReference type="Pfam" id="PF10035"/>
    </source>
</evidence>
<keyword evidence="9" id="KW-1185">Reference proteome</keyword>
<gene>
    <name evidence="8" type="ORF">CBF35_07750</name>
</gene>
<feature type="transmembrane region" description="Helical" evidence="6">
    <location>
        <begin position="20"/>
        <end position="40"/>
    </location>
</feature>
<dbReference type="InterPro" id="IPR015867">
    <property type="entry name" value="N-reg_PII/ATP_PRibTrfase_C"/>
</dbReference>
<keyword evidence="2" id="KW-1003">Cell membrane</keyword>
<dbReference type="GeneID" id="98568258"/>
<evidence type="ECO:0000313" key="9">
    <source>
        <dbReference type="Proteomes" id="UP000287239"/>
    </source>
</evidence>
<dbReference type="InterPro" id="IPR051461">
    <property type="entry name" value="UPF0750_membrane"/>
</dbReference>
<comment type="caution">
    <text evidence="8">The sequence shown here is derived from an EMBL/GenBank/DDBJ whole genome shotgun (WGS) entry which is preliminary data.</text>
</comment>
<dbReference type="PIRSF" id="PIRSF006483">
    <property type="entry name" value="Membrane_protein_YitT"/>
    <property type="match status" value="1"/>
</dbReference>
<accession>A0A429ZP22</accession>
<protein>
    <recommendedName>
        <fullName evidence="7">DUF2179 domain-containing protein</fullName>
    </recommendedName>
</protein>
<evidence type="ECO:0000256" key="5">
    <source>
        <dbReference type="ARBA" id="ARBA00023136"/>
    </source>
</evidence>
<dbReference type="Proteomes" id="UP000287239">
    <property type="component" value="Unassembled WGS sequence"/>
</dbReference>
<dbReference type="GO" id="GO:0005886">
    <property type="term" value="C:plasma membrane"/>
    <property type="evidence" value="ECO:0007669"/>
    <property type="project" value="UniProtKB-SubCell"/>
</dbReference>
<feature type="domain" description="DUF2179" evidence="7">
    <location>
        <begin position="229"/>
        <end position="283"/>
    </location>
</feature>
<dbReference type="AlphaFoldDB" id="A0A429ZP22"/>
<dbReference type="PANTHER" id="PTHR33545:SF5">
    <property type="entry name" value="UPF0750 MEMBRANE PROTEIN YITT"/>
    <property type="match status" value="1"/>
</dbReference>
<dbReference type="EMBL" id="NGJU01000010">
    <property type="protein sequence ID" value="RST95444.1"/>
    <property type="molecule type" value="Genomic_DNA"/>
</dbReference>
<evidence type="ECO:0000256" key="6">
    <source>
        <dbReference type="SAM" id="Phobius"/>
    </source>
</evidence>
<proteinExistence type="predicted"/>
<feature type="transmembrane region" description="Helical" evidence="6">
    <location>
        <begin position="117"/>
        <end position="139"/>
    </location>
</feature>
<feature type="transmembrane region" description="Helical" evidence="6">
    <location>
        <begin position="90"/>
        <end position="111"/>
    </location>
</feature>
<evidence type="ECO:0000313" key="8">
    <source>
        <dbReference type="EMBL" id="RST95444.1"/>
    </source>
</evidence>
<keyword evidence="4 6" id="KW-1133">Transmembrane helix</keyword>
<dbReference type="InterPro" id="IPR003740">
    <property type="entry name" value="YitT"/>
</dbReference>